<dbReference type="PRINTS" id="PR00080">
    <property type="entry name" value="SDRFAMILY"/>
</dbReference>
<proteinExistence type="inferred from homology"/>
<dbReference type="InterPro" id="IPR002347">
    <property type="entry name" value="SDR_fam"/>
</dbReference>
<dbReference type="Pfam" id="PF00106">
    <property type="entry name" value="adh_short"/>
    <property type="match status" value="1"/>
</dbReference>
<gene>
    <name evidence="4" type="ORF">G8770_10395</name>
</gene>
<dbReference type="PANTHER" id="PTHR44196:SF1">
    <property type="entry name" value="DEHYDROGENASE_REDUCTASE SDR FAMILY MEMBER 7B"/>
    <property type="match status" value="1"/>
</dbReference>
<keyword evidence="2" id="KW-0560">Oxidoreductase</keyword>
<evidence type="ECO:0000313" key="5">
    <source>
        <dbReference type="Proteomes" id="UP000787472"/>
    </source>
</evidence>
<dbReference type="RefSeq" id="WP_167185857.1">
    <property type="nucleotide sequence ID" value="NZ_JAAONZ010000006.1"/>
</dbReference>
<evidence type="ECO:0000256" key="1">
    <source>
        <dbReference type="ARBA" id="ARBA00006484"/>
    </source>
</evidence>
<dbReference type="EMBL" id="JAAONZ010000006">
    <property type="protein sequence ID" value="NHO65951.1"/>
    <property type="molecule type" value="Genomic_DNA"/>
</dbReference>
<keyword evidence="5" id="KW-1185">Reference proteome</keyword>
<dbReference type="GO" id="GO:0016491">
    <property type="term" value="F:oxidoreductase activity"/>
    <property type="evidence" value="ECO:0007669"/>
    <property type="project" value="UniProtKB-KW"/>
</dbReference>
<dbReference type="AlphaFoldDB" id="A0A9E5JWP1"/>
<sequence>MSKVIVITGAGVGLGRALARRFASKGDQIVLLGRTLSKVEAAAAEIGAAAMAVRCDVGNPDSVREAFAAIAERHAKIDILINNAAIFEPFLLQNATDAQIFNAITTNLAGPMFTIRAAIPAMGDGSHIFNITSESVGMDFPHLSVYQASKAGVERLSKSMDTELEAQGIRVTNVRAGQMYEEGKVWEANPEDQMAFAKAAMERGLNLRERPTSQFDSVVDAFCALVDLPADLHADAISLHGRKPQ</sequence>
<dbReference type="Proteomes" id="UP000787472">
    <property type="component" value="Unassembled WGS sequence"/>
</dbReference>
<dbReference type="Gene3D" id="3.40.50.720">
    <property type="entry name" value="NAD(P)-binding Rossmann-like Domain"/>
    <property type="match status" value="1"/>
</dbReference>
<reference evidence="4" key="1">
    <citation type="submission" date="2020-03" db="EMBL/GenBank/DDBJ databases">
        <authorList>
            <person name="Guo F."/>
        </authorList>
    </citation>
    <scope>NUCLEOTIDE SEQUENCE</scope>
    <source>
        <strain evidence="4">JCM 30134</strain>
    </source>
</reference>
<dbReference type="PANTHER" id="PTHR44196">
    <property type="entry name" value="DEHYDROGENASE/REDUCTASE SDR FAMILY MEMBER 7B"/>
    <property type="match status" value="1"/>
</dbReference>
<accession>A0A9E5JWP1</accession>
<dbReference type="InterPro" id="IPR036291">
    <property type="entry name" value="NAD(P)-bd_dom_sf"/>
</dbReference>
<dbReference type="GO" id="GO:0016020">
    <property type="term" value="C:membrane"/>
    <property type="evidence" value="ECO:0007669"/>
    <property type="project" value="TreeGrafter"/>
</dbReference>
<name>A0A9E5JWP1_9GAMM</name>
<dbReference type="CDD" id="cd05233">
    <property type="entry name" value="SDR_c"/>
    <property type="match status" value="1"/>
</dbReference>
<evidence type="ECO:0000313" key="4">
    <source>
        <dbReference type="EMBL" id="NHO65951.1"/>
    </source>
</evidence>
<comment type="caution">
    <text evidence="4">The sequence shown here is derived from an EMBL/GenBank/DDBJ whole genome shotgun (WGS) entry which is preliminary data.</text>
</comment>
<protein>
    <submittedName>
        <fullName evidence="4">SDR family oxidoreductase</fullName>
    </submittedName>
</protein>
<dbReference type="SUPFAM" id="SSF51735">
    <property type="entry name" value="NAD(P)-binding Rossmann-fold domains"/>
    <property type="match status" value="1"/>
</dbReference>
<evidence type="ECO:0000256" key="3">
    <source>
        <dbReference type="RuleBase" id="RU000363"/>
    </source>
</evidence>
<organism evidence="4 5">
    <name type="scientific">Pseudomaricurvus hydrocarbonicus</name>
    <dbReference type="NCBI Taxonomy" id="1470433"/>
    <lineage>
        <taxon>Bacteria</taxon>
        <taxon>Pseudomonadati</taxon>
        <taxon>Pseudomonadota</taxon>
        <taxon>Gammaproteobacteria</taxon>
        <taxon>Cellvibrionales</taxon>
        <taxon>Cellvibrionaceae</taxon>
        <taxon>Pseudomaricurvus</taxon>
    </lineage>
</organism>
<evidence type="ECO:0000256" key="2">
    <source>
        <dbReference type="ARBA" id="ARBA00023002"/>
    </source>
</evidence>
<comment type="similarity">
    <text evidence="1 3">Belongs to the short-chain dehydrogenases/reductases (SDR) family.</text>
</comment>
<dbReference type="PRINTS" id="PR00081">
    <property type="entry name" value="GDHRDH"/>
</dbReference>